<evidence type="ECO:0000313" key="1">
    <source>
        <dbReference type="EMBL" id="OAI10731.1"/>
    </source>
</evidence>
<gene>
    <name evidence="1" type="ORF">A1359_15845</name>
</gene>
<dbReference type="STRING" id="980561.A1359_15845"/>
<dbReference type="EMBL" id="LUUI01000150">
    <property type="protein sequence ID" value="OAI10731.1"/>
    <property type="molecule type" value="Genomic_DNA"/>
</dbReference>
<dbReference type="AlphaFoldDB" id="A0A177MYP2"/>
<comment type="caution">
    <text evidence="1">The sequence shown here is derived from an EMBL/GenBank/DDBJ whole genome shotgun (WGS) entry which is preliminary data.</text>
</comment>
<dbReference type="RefSeq" id="WP_066986749.1">
    <property type="nucleotide sequence ID" value="NZ_LUUI01000150.1"/>
</dbReference>
<name>A0A177MYP2_9GAMM</name>
<proteinExistence type="predicted"/>
<keyword evidence="2" id="KW-1185">Reference proteome</keyword>
<reference evidence="1 2" key="1">
    <citation type="submission" date="2016-03" db="EMBL/GenBank/DDBJ databases">
        <authorList>
            <person name="Ploux O."/>
        </authorList>
    </citation>
    <scope>NUCLEOTIDE SEQUENCE [LARGE SCALE GENOMIC DNA]</scope>
    <source>
        <strain evidence="1 2">R-45370</strain>
    </source>
</reference>
<evidence type="ECO:0000313" key="2">
    <source>
        <dbReference type="Proteomes" id="UP000078476"/>
    </source>
</evidence>
<accession>A0A177MYP2</accession>
<protein>
    <submittedName>
        <fullName evidence="1">Uncharacterized protein</fullName>
    </submittedName>
</protein>
<organism evidence="1 2">
    <name type="scientific">Methylomonas lenta</name>
    <dbReference type="NCBI Taxonomy" id="980561"/>
    <lineage>
        <taxon>Bacteria</taxon>
        <taxon>Pseudomonadati</taxon>
        <taxon>Pseudomonadota</taxon>
        <taxon>Gammaproteobacteria</taxon>
        <taxon>Methylococcales</taxon>
        <taxon>Methylococcaceae</taxon>
        <taxon>Methylomonas</taxon>
    </lineage>
</organism>
<sequence length="153" mass="17042">MATSNNTPTEFSTNSLAVKAAELSHVLAPFISKSQSISICTGEENDYFLRLIVDLAELIEGIQSTFEQDGKGNHALVYLHYFSGRNDWFITKKNVDGGVDQAFSYVILHGDDQNAKLGYILIRELTRLGVELDFHFTPSTLATVKAERERRAA</sequence>
<dbReference type="Proteomes" id="UP000078476">
    <property type="component" value="Unassembled WGS sequence"/>
</dbReference>
<dbReference type="OrthoDB" id="8545945at2"/>